<dbReference type="GO" id="GO:0004386">
    <property type="term" value="F:helicase activity"/>
    <property type="evidence" value="ECO:0007669"/>
    <property type="project" value="InterPro"/>
</dbReference>
<protein>
    <recommendedName>
        <fullName evidence="1">Pre-mRNA-splicing factor</fullName>
    </recommendedName>
</protein>
<comment type="similarity">
    <text evidence="1">Belongs to the CWF11 family.</text>
</comment>
<dbReference type="CDD" id="cd17935">
    <property type="entry name" value="EEXXQc_AQR"/>
    <property type="match status" value="1"/>
</dbReference>
<dbReference type="EMBL" id="BLAL01000228">
    <property type="protein sequence ID" value="GES93646.1"/>
    <property type="molecule type" value="Genomic_DNA"/>
</dbReference>
<organism evidence="8 10">
    <name type="scientific">Rhizophagus clarus</name>
    <dbReference type="NCBI Taxonomy" id="94130"/>
    <lineage>
        <taxon>Eukaryota</taxon>
        <taxon>Fungi</taxon>
        <taxon>Fungi incertae sedis</taxon>
        <taxon>Mucoromycota</taxon>
        <taxon>Glomeromycotina</taxon>
        <taxon>Glomeromycetes</taxon>
        <taxon>Glomerales</taxon>
        <taxon>Glomeraceae</taxon>
        <taxon>Rhizophagus</taxon>
    </lineage>
</organism>
<dbReference type="GO" id="GO:0005684">
    <property type="term" value="C:U2-type spliceosomal complex"/>
    <property type="evidence" value="ECO:0007669"/>
    <property type="project" value="UniProtKB-UniRule"/>
</dbReference>
<dbReference type="InterPro" id="IPR048967">
    <property type="entry name" value="Aquarius_insert"/>
</dbReference>
<evidence type="ECO:0000259" key="6">
    <source>
        <dbReference type="Pfam" id="PF21143"/>
    </source>
</evidence>
<feature type="domain" description="RNA helicase aquarius beta-barrel" evidence="6">
    <location>
        <begin position="510"/>
        <end position="678"/>
    </location>
</feature>
<dbReference type="PANTHER" id="PTHR10887:SF5">
    <property type="entry name" value="RNA HELICASE AQUARIUS"/>
    <property type="match status" value="1"/>
</dbReference>
<dbReference type="Proteomes" id="UP000247702">
    <property type="component" value="Unassembled WGS sequence"/>
</dbReference>
<feature type="domain" description="RNA helicase aquarius N-terminal" evidence="5">
    <location>
        <begin position="37"/>
        <end position="426"/>
    </location>
</feature>
<dbReference type="InterPro" id="IPR041677">
    <property type="entry name" value="DNA2/NAM7_AAA_11"/>
</dbReference>
<name>A0A2Z6QEN3_9GLOM</name>
<dbReference type="Pfam" id="PF13087">
    <property type="entry name" value="AAA_12"/>
    <property type="match status" value="1"/>
</dbReference>
<dbReference type="InterPro" id="IPR045055">
    <property type="entry name" value="DNA2/NAM7-like"/>
</dbReference>
<comment type="caution">
    <text evidence="8">The sequence shown here is derived from an EMBL/GenBank/DDBJ whole genome shotgun (WGS) entry which is preliminary data.</text>
</comment>
<dbReference type="Pfam" id="PF13086">
    <property type="entry name" value="AAA_11"/>
    <property type="match status" value="1"/>
</dbReference>
<reference evidence="8 10" key="1">
    <citation type="submission" date="2017-11" db="EMBL/GenBank/DDBJ databases">
        <title>The genome of Rhizophagus clarus HR1 reveals common genetic basis of auxotrophy among arbuscular mycorrhizal fungi.</title>
        <authorList>
            <person name="Kobayashi Y."/>
        </authorList>
    </citation>
    <scope>NUCLEOTIDE SEQUENCE [LARGE SCALE GENOMIC DNA]</scope>
    <source>
        <strain evidence="8 10">HR1</strain>
    </source>
</reference>
<dbReference type="PIRSF" id="PIRSF038901">
    <property type="entry name" value="AQR_cwf11"/>
    <property type="match status" value="1"/>
</dbReference>
<dbReference type="STRING" id="94130.A0A2Z6QEN3"/>
<dbReference type="Pfam" id="PF16399">
    <property type="entry name" value="Aquarius_N_1st"/>
    <property type="match status" value="1"/>
</dbReference>
<dbReference type="InterPro" id="IPR027417">
    <property type="entry name" value="P-loop_NTPase"/>
</dbReference>
<dbReference type="GO" id="GO:0071013">
    <property type="term" value="C:catalytic step 2 spliceosome"/>
    <property type="evidence" value="ECO:0007669"/>
    <property type="project" value="TreeGrafter"/>
</dbReference>
<dbReference type="FunFam" id="3.40.50.300:FF:000507">
    <property type="entry name" value="Pre-mRNA-splicing factor"/>
    <property type="match status" value="1"/>
</dbReference>
<dbReference type="CDD" id="cd18808">
    <property type="entry name" value="SF1_C_Upf1"/>
    <property type="match status" value="1"/>
</dbReference>
<dbReference type="InterPro" id="IPR026300">
    <property type="entry name" value="CWF11_fam"/>
</dbReference>
<keyword evidence="10" id="KW-1185">Reference proteome</keyword>
<accession>A0A2Z6QEN3</accession>
<keyword evidence="1" id="KW-0539">Nucleus</keyword>
<dbReference type="GO" id="GO:0045292">
    <property type="term" value="P:mRNA cis splicing, via spliceosome"/>
    <property type="evidence" value="ECO:0007669"/>
    <property type="project" value="UniProtKB-UniRule"/>
</dbReference>
<comment type="subcellular location">
    <subcellularLocation>
        <location evidence="1">Nucleus</location>
    </subcellularLocation>
</comment>
<dbReference type="FunFam" id="3.40.50.300:FF:003210">
    <property type="entry name" value="RNA helicase aquarius"/>
    <property type="match status" value="1"/>
</dbReference>
<dbReference type="Pfam" id="PF21144">
    <property type="entry name" value="Aquarius_N_3rd"/>
    <property type="match status" value="1"/>
</dbReference>
<evidence type="ECO:0000256" key="1">
    <source>
        <dbReference type="PIRNR" id="PIRNR038901"/>
    </source>
</evidence>
<feature type="domain" description="DNA2/NAM7 helicase-like C-terminal" evidence="4">
    <location>
        <begin position="1143"/>
        <end position="1335"/>
    </location>
</feature>
<dbReference type="EMBL" id="BEXD01000002">
    <property type="protein sequence ID" value="GBB83211.1"/>
    <property type="molecule type" value="Genomic_DNA"/>
</dbReference>
<dbReference type="InterPro" id="IPR048966">
    <property type="entry name" value="Aquarius_b-barrel"/>
</dbReference>
<evidence type="ECO:0000256" key="2">
    <source>
        <dbReference type="SAM" id="MobiDB-lite"/>
    </source>
</evidence>
<comment type="function">
    <text evidence="1">Involved in mRNA splicing where it associates with cdc5 and the other cwf proteins as part of the spliceosome.</text>
</comment>
<proteinExistence type="inferred from homology"/>
<feature type="region of interest" description="Disordered" evidence="2">
    <location>
        <begin position="1"/>
        <end position="20"/>
    </location>
</feature>
<reference evidence="9" key="2">
    <citation type="submission" date="2019-10" db="EMBL/GenBank/DDBJ databases">
        <title>Conservation and host-specific expression of non-tandemly repeated heterogenous ribosome RNA gene in arbuscular mycorrhizal fungi.</title>
        <authorList>
            <person name="Maeda T."/>
            <person name="Kobayashi Y."/>
            <person name="Nakagawa T."/>
            <person name="Ezawa T."/>
            <person name="Yamaguchi K."/>
            <person name="Bino T."/>
            <person name="Nishimoto Y."/>
            <person name="Shigenobu S."/>
            <person name="Kawaguchi M."/>
        </authorList>
    </citation>
    <scope>NUCLEOTIDE SEQUENCE</scope>
    <source>
        <strain evidence="9">HR1</strain>
    </source>
</reference>
<evidence type="ECO:0000313" key="9">
    <source>
        <dbReference type="EMBL" id="GES93646.1"/>
    </source>
</evidence>
<evidence type="ECO:0000259" key="3">
    <source>
        <dbReference type="Pfam" id="PF13086"/>
    </source>
</evidence>
<feature type="domain" description="DNA2/NAM7 helicase helicase" evidence="3">
    <location>
        <begin position="841"/>
        <end position="1134"/>
    </location>
</feature>
<feature type="compositionally biased region" description="Acidic residues" evidence="2">
    <location>
        <begin position="1432"/>
        <end position="1483"/>
    </location>
</feature>
<dbReference type="Gene3D" id="3.40.50.300">
    <property type="entry name" value="P-loop containing nucleotide triphosphate hydrolases"/>
    <property type="match status" value="2"/>
</dbReference>
<dbReference type="InterPro" id="IPR041679">
    <property type="entry name" value="DNA2/NAM7-like_C"/>
</dbReference>
<feature type="compositionally biased region" description="Acidic residues" evidence="2">
    <location>
        <begin position="1490"/>
        <end position="1499"/>
    </location>
</feature>
<dbReference type="InterPro" id="IPR047187">
    <property type="entry name" value="SF1_C_Upf1"/>
</dbReference>
<evidence type="ECO:0000313" key="10">
    <source>
        <dbReference type="Proteomes" id="UP000247702"/>
    </source>
</evidence>
<dbReference type="Pfam" id="PF21143">
    <property type="entry name" value="Aquarius_N_2nd"/>
    <property type="match status" value="1"/>
</dbReference>
<evidence type="ECO:0000259" key="5">
    <source>
        <dbReference type="Pfam" id="PF16399"/>
    </source>
</evidence>
<evidence type="ECO:0000259" key="4">
    <source>
        <dbReference type="Pfam" id="PF13087"/>
    </source>
</evidence>
<evidence type="ECO:0000313" key="8">
    <source>
        <dbReference type="EMBL" id="GBB83211.1"/>
    </source>
</evidence>
<gene>
    <name evidence="9" type="ORF">RCL2_002039200</name>
    <name evidence="8" type="ORF">RclHR1_00100015</name>
</gene>
<feature type="region of interest" description="Disordered" evidence="2">
    <location>
        <begin position="1412"/>
        <end position="1499"/>
    </location>
</feature>
<keyword evidence="1" id="KW-0507">mRNA processing</keyword>
<dbReference type="SUPFAM" id="SSF52540">
    <property type="entry name" value="P-loop containing nucleoside triphosphate hydrolases"/>
    <property type="match status" value="1"/>
</dbReference>
<sequence>MSTEERLTTLPPHAPPTESTRAGVYYPTFQDMKADSIIQLAESYWNNKDPAKRVWDPLVVERIYNEELEKKGFEPKKLTLLELSQYLEKYLWPNFEYTEASLAHVLSIVLMVNEKFRERVAAWDCFMKNPEQFPGFFKRVLELSLANTLSPRVRKYIVLFLIRVFQSIENQLIRGECMILVSLVTWHCFGASTLRDQEFANNKDLKKMWNVFAKKFKKADESQKEKMIFERTWLSNFMKVFVEVLYKIPEDGGVDHEVLAFLERCLEFLIDLEAQLPTRRYFNKLLEDHQILILCKFAPIMRRNNANELFKQLLDILKFYSGFEIDDNTGLALTDDQMTELHCKKLADLQHIAFEHFRDSLQSLALSNFASIEQRPDLQKHFNALTHEEIVRLCGFLNIRTNKLVGEGQYDKDFLVEVLVCKFEKRTSQIDLINSKPLYPDENAIFDDAVVQTQFWNNEKPLALPKLNLQFLTIHDYLLRNFNLFRMETTYEIRQDIEDVVKRLAPRIIYPSSKTEFTGWARMAVEIESFNIIEVAKPNIGESKPSRVKADISFNIGRYTESIRNEWDSLKQHDVLFLLTIHANDSTAEKYNDSMPFRQHFGLKYIRGCEVSDIIGDDGKPIDEVGKPRIDDKRPNISGNIRTIRVFLDPNQYKMDMDKYSSVRDEDVYETFNILMRRKPKENNFKSVLETIRDLMQSELVVPDWLHNIFLGYGHPGSAHYTMMPNRPKEIDFRDTFLNYDHLVESFPGKKIVPAEGFKAPGIPPPYVLQFPVTENGPISKKRKAEDAENIDPSQPQIDPDQIIVRTYSLPNMGPYPFNQPRKNTIKFTPVQVSAILAGTNPGLTMVVGPPGTGKTDVAVQIIANLYHNFPDQHTLLVTHSNQALNQLFEKIIALDVDERHLLRLGHGEEELNTELSFSKYGRVNSFLEKRLSLLSEVDRLAQSLQIGGEYGYTCETAGYFYLYHVLSRWEPYIDKCRQGLTNENVSVETIRDEFPFTAYFYDAPQPLFPDDASYEDTLEIAEGCFRHIEKIFTELEEIRGFELLRTSYDRANYLLTKEAKIIAMTCTHAALKRRELVSLGFKYDNVVMEEAAQILEVETFIPLLLQETEDGRSRLKRVIMIGDHNQLPPVVKNMAFQQYGNMEQSLFTRFVKLGVPTIDLDAQGRARPSIAELYNWRYKDLGNLPTVIEPDEYNNANAGFSFDYQLINVGEFMNKGETEPVPYFYQNLGEAEYVVAVYQYMRLLGYPEDKITILTTYNGQKALIRDVLSQRCSWNPLFGRPAKVTTVDKFQGQQNDYILLSLVRTKTVGHIRDVRRLIVAMSRARLGLYVFCRRSIFENCYELAPTFNKLLERPDKLQLKINEMWPSSRMVDDYTDAYTIADVTHMGKYVYQMMQEQLAFAKEQKAKMEAASAMDVDKDEETETNIKKDDDDNEMDEGERDEDSDEEDEDNEDEENENEENENEEDDGEENEDGGDDDDDNGDGNNNNDNDDEEEEDE</sequence>
<dbReference type="Proteomes" id="UP000615446">
    <property type="component" value="Unassembled WGS sequence"/>
</dbReference>
<dbReference type="InterPro" id="IPR032174">
    <property type="entry name" value="Aquarius_N"/>
</dbReference>
<dbReference type="PANTHER" id="PTHR10887">
    <property type="entry name" value="DNA2/NAM7 HELICASE FAMILY"/>
    <property type="match status" value="1"/>
</dbReference>
<comment type="subunit">
    <text evidence="1">Belongs to the 40S cdc5-associated complex (or cwf complex), a spliceosome sub-complex reminiscent of a late-stage spliceosome.</text>
</comment>
<dbReference type="OrthoDB" id="1879at2759"/>
<keyword evidence="1" id="KW-0508">mRNA splicing</keyword>
<feature type="domain" description="RNA helicase aquarius insertion" evidence="7">
    <location>
        <begin position="726"/>
        <end position="820"/>
    </location>
</feature>
<evidence type="ECO:0000259" key="7">
    <source>
        <dbReference type="Pfam" id="PF21144"/>
    </source>
</evidence>
<dbReference type="GO" id="GO:0003729">
    <property type="term" value="F:mRNA binding"/>
    <property type="evidence" value="ECO:0007669"/>
    <property type="project" value="TreeGrafter"/>
</dbReference>